<evidence type="ECO:0000256" key="1">
    <source>
        <dbReference type="ARBA" id="ARBA00009308"/>
    </source>
</evidence>
<dbReference type="GO" id="GO:0046872">
    <property type="term" value="F:metal ion binding"/>
    <property type="evidence" value="ECO:0007669"/>
    <property type="project" value="UniProtKB-KW"/>
</dbReference>
<dbReference type="GO" id="GO:0046491">
    <property type="term" value="P:L-methylmalonyl-CoA metabolic process"/>
    <property type="evidence" value="ECO:0007669"/>
    <property type="project" value="TreeGrafter"/>
</dbReference>
<proteinExistence type="inferred from homology"/>
<dbReference type="PANTHER" id="PTHR43048">
    <property type="entry name" value="METHYLMALONYL-COA EPIMERASE"/>
    <property type="match status" value="1"/>
</dbReference>
<gene>
    <name evidence="4" type="primary">mce</name>
    <name evidence="4" type="ORF">IC621_00815</name>
</gene>
<keyword evidence="2" id="KW-0479">Metal-binding</keyword>
<feature type="domain" description="VOC" evidence="3">
    <location>
        <begin position="5"/>
        <end position="133"/>
    </location>
</feature>
<comment type="caution">
    <text evidence="4">The sequence shown here is derived from an EMBL/GenBank/DDBJ whole genome shotgun (WGS) entry which is preliminary data.</text>
</comment>
<dbReference type="CDD" id="cd07249">
    <property type="entry name" value="MMCE"/>
    <property type="match status" value="1"/>
</dbReference>
<evidence type="ECO:0000259" key="3">
    <source>
        <dbReference type="PROSITE" id="PS51819"/>
    </source>
</evidence>
<dbReference type="Gene3D" id="3.10.180.10">
    <property type="entry name" value="2,3-Dihydroxybiphenyl 1,2-Dioxygenase, domain 1"/>
    <property type="match status" value="1"/>
</dbReference>
<evidence type="ECO:0000256" key="2">
    <source>
        <dbReference type="ARBA" id="ARBA00022723"/>
    </source>
</evidence>
<dbReference type="InterPro" id="IPR051785">
    <property type="entry name" value="MMCE/EMCE_epimerase"/>
</dbReference>
<dbReference type="InterPro" id="IPR017515">
    <property type="entry name" value="MeMalonyl-CoA_epimerase"/>
</dbReference>
<dbReference type="PROSITE" id="PS51819">
    <property type="entry name" value="VOC"/>
    <property type="match status" value="1"/>
</dbReference>
<comment type="similarity">
    <text evidence="1">Belongs to the methylmalonyl-CoA epimerase family.</text>
</comment>
<keyword evidence="5" id="KW-1185">Reference proteome</keyword>
<dbReference type="InterPro" id="IPR037523">
    <property type="entry name" value="VOC_core"/>
</dbReference>
<dbReference type="SUPFAM" id="SSF54593">
    <property type="entry name" value="Glyoxalase/Bleomycin resistance protein/Dihydroxybiphenyl dioxygenase"/>
    <property type="match status" value="1"/>
</dbReference>
<keyword evidence="4" id="KW-0413">Isomerase</keyword>
<accession>A0A926N7I4</accession>
<dbReference type="AlphaFoldDB" id="A0A926N7I4"/>
<organism evidence="4 5">
    <name type="scientific">Metabacillus arenae</name>
    <dbReference type="NCBI Taxonomy" id="2771434"/>
    <lineage>
        <taxon>Bacteria</taxon>
        <taxon>Bacillati</taxon>
        <taxon>Bacillota</taxon>
        <taxon>Bacilli</taxon>
        <taxon>Bacillales</taxon>
        <taxon>Bacillaceae</taxon>
        <taxon>Metabacillus</taxon>
    </lineage>
</organism>
<dbReference type="PANTHER" id="PTHR43048:SF3">
    <property type="entry name" value="METHYLMALONYL-COA EPIMERASE, MITOCHONDRIAL"/>
    <property type="match status" value="1"/>
</dbReference>
<name>A0A926N7I4_9BACI</name>
<dbReference type="EMBL" id="JACXAI010000001">
    <property type="protein sequence ID" value="MBD1378757.1"/>
    <property type="molecule type" value="Genomic_DNA"/>
</dbReference>
<dbReference type="EC" id="5.1.99.1" evidence="4"/>
<dbReference type="Pfam" id="PF13669">
    <property type="entry name" value="Glyoxalase_4"/>
    <property type="match status" value="1"/>
</dbReference>
<dbReference type="NCBIfam" id="TIGR03081">
    <property type="entry name" value="metmalonyl_epim"/>
    <property type="match status" value="1"/>
</dbReference>
<dbReference type="Proteomes" id="UP000626844">
    <property type="component" value="Unassembled WGS sequence"/>
</dbReference>
<reference evidence="4" key="1">
    <citation type="submission" date="2020-09" db="EMBL/GenBank/DDBJ databases">
        <title>A novel bacterium of genus Bacillus, isolated from South China Sea.</title>
        <authorList>
            <person name="Huang H."/>
            <person name="Mo K."/>
            <person name="Hu Y."/>
        </authorList>
    </citation>
    <scope>NUCLEOTIDE SEQUENCE</scope>
    <source>
        <strain evidence="4">IB182487</strain>
    </source>
</reference>
<protein>
    <submittedName>
        <fullName evidence="4">Methylmalonyl-CoA epimerase</fullName>
        <ecNumber evidence="4">5.1.99.1</ecNumber>
    </submittedName>
</protein>
<sequence length="139" mass="15103">MMGKKIDHIGVAVRSIKEVLPFYEKTLGLTFLGEEVVESQRVKVAFLQIGESKIELLEPTSNESAVAKFIDKRGEGIHHLAIGVDKIEDRIEEFIKNGIPMIDEAARQGAGGANIAFMHPKGTNGVLVELCEKRGGGCS</sequence>
<evidence type="ECO:0000313" key="5">
    <source>
        <dbReference type="Proteomes" id="UP000626844"/>
    </source>
</evidence>
<dbReference type="GO" id="GO:0004493">
    <property type="term" value="F:methylmalonyl-CoA epimerase activity"/>
    <property type="evidence" value="ECO:0007669"/>
    <property type="project" value="UniProtKB-EC"/>
</dbReference>
<evidence type="ECO:0000313" key="4">
    <source>
        <dbReference type="EMBL" id="MBD1378757.1"/>
    </source>
</evidence>
<dbReference type="InterPro" id="IPR029068">
    <property type="entry name" value="Glyas_Bleomycin-R_OHBP_Dase"/>
</dbReference>